<feature type="compositionally biased region" description="Basic and acidic residues" evidence="2">
    <location>
        <begin position="129"/>
        <end position="145"/>
    </location>
</feature>
<keyword evidence="3" id="KW-0812">Transmembrane</keyword>
<organism evidence="4 5">
    <name type="scientific">Kingdonia uniflora</name>
    <dbReference type="NCBI Taxonomy" id="39325"/>
    <lineage>
        <taxon>Eukaryota</taxon>
        <taxon>Viridiplantae</taxon>
        <taxon>Streptophyta</taxon>
        <taxon>Embryophyta</taxon>
        <taxon>Tracheophyta</taxon>
        <taxon>Spermatophyta</taxon>
        <taxon>Magnoliopsida</taxon>
        <taxon>Ranunculales</taxon>
        <taxon>Circaeasteraceae</taxon>
        <taxon>Kingdonia</taxon>
    </lineage>
</organism>
<dbReference type="Proteomes" id="UP000541444">
    <property type="component" value="Unassembled WGS sequence"/>
</dbReference>
<comment type="caution">
    <text evidence="4">The sequence shown here is derived from an EMBL/GenBank/DDBJ whole genome shotgun (WGS) entry which is preliminary data.</text>
</comment>
<gene>
    <name evidence="4" type="ORF">GIB67_001696</name>
</gene>
<reference evidence="4 5" key="1">
    <citation type="journal article" date="2020" name="IScience">
        <title>Genome Sequencing of the Endangered Kingdonia uniflora (Circaeasteraceae, Ranunculales) Reveals Potential Mechanisms of Evolutionary Specialization.</title>
        <authorList>
            <person name="Sun Y."/>
            <person name="Deng T."/>
            <person name="Zhang A."/>
            <person name="Moore M.J."/>
            <person name="Landis J.B."/>
            <person name="Lin N."/>
            <person name="Zhang H."/>
            <person name="Zhang X."/>
            <person name="Huang J."/>
            <person name="Zhang X."/>
            <person name="Sun H."/>
            <person name="Wang H."/>
        </authorList>
    </citation>
    <scope>NUCLEOTIDE SEQUENCE [LARGE SCALE GENOMIC DNA]</scope>
    <source>
        <strain evidence="4">TB1705</strain>
        <tissue evidence="4">Leaf</tissue>
    </source>
</reference>
<feature type="compositionally biased region" description="Basic residues" evidence="2">
    <location>
        <begin position="57"/>
        <end position="67"/>
    </location>
</feature>
<proteinExistence type="predicted"/>
<evidence type="ECO:0000313" key="4">
    <source>
        <dbReference type="EMBL" id="KAF6143902.1"/>
    </source>
</evidence>
<protein>
    <submittedName>
        <fullName evidence="4">Uncharacterized protein</fullName>
    </submittedName>
</protein>
<feature type="non-terminal residue" evidence="4">
    <location>
        <position position="1"/>
    </location>
</feature>
<evidence type="ECO:0000256" key="3">
    <source>
        <dbReference type="SAM" id="Phobius"/>
    </source>
</evidence>
<evidence type="ECO:0000256" key="2">
    <source>
        <dbReference type="SAM" id="MobiDB-lite"/>
    </source>
</evidence>
<keyword evidence="1" id="KW-0175">Coiled coil</keyword>
<feature type="region of interest" description="Disordered" evidence="2">
    <location>
        <begin position="57"/>
        <end position="94"/>
    </location>
</feature>
<dbReference type="AlphaFoldDB" id="A0A7J7LMX0"/>
<feature type="region of interest" description="Disordered" evidence="2">
    <location>
        <begin position="120"/>
        <end position="145"/>
    </location>
</feature>
<feature type="transmembrane region" description="Helical" evidence="3">
    <location>
        <begin position="542"/>
        <end position="564"/>
    </location>
</feature>
<keyword evidence="3" id="KW-1133">Transmembrane helix</keyword>
<dbReference type="EMBL" id="JACGCM010002161">
    <property type="protein sequence ID" value="KAF6143902.1"/>
    <property type="molecule type" value="Genomic_DNA"/>
</dbReference>
<accession>A0A7J7LMX0</accession>
<keyword evidence="5" id="KW-1185">Reference proteome</keyword>
<evidence type="ECO:0000313" key="5">
    <source>
        <dbReference type="Proteomes" id="UP000541444"/>
    </source>
</evidence>
<name>A0A7J7LMX0_9MAGN</name>
<sequence>GNCLQGDDEESLDLRLSAVKQSVKSKVGRKESLLDKDMEEETDLKLVLEGLGLSRKKRVDSRSKKVQKAQSTRSMAGVDEGKGNSAQPNPVKPSKIALKYPKNRMLKALLAFGTTGSGKVAKDKRRRVKPSEESREKVAKGRSASVDDLKEVEERTRLAVLHGEEDTSKMVALLVKWIWLSIEKEISELKKANINLEKELAPSRTDALKKVRQLKASHAVVIGQLQVGTKANLDEMVKECDRLGRQLMLKGYSEEEVDAIKADTYAEDKDEEEAEAVGIVDGLDGISSQTVLDNQEDTVELPEGGREKVVREMSLRIKDLESGLTSKRKTFKALLYVQAELQVEENDAEINKGLKDRVEVTEHADKLQRHVDTLALKGKQADIAQYRVQALEQSEERFRYDLQRCKNELEQLRQKLVKKDDELRGHVQKGISNLRECQHKLDVAFIKEKVLEGEIKAMESLMKRKKELLKDILAREELNAEIWRLRARVVDLEAMYLAESSKYTKNLEENVIYHAKVGAEITKQKNEYARLESRLVKVRAKFAVMVIPDALYLALLKVIVAYFIEEAKRLESE</sequence>
<feature type="coiled-coil region" evidence="1">
    <location>
        <begin position="395"/>
        <end position="541"/>
    </location>
</feature>
<keyword evidence="3" id="KW-0472">Membrane</keyword>
<evidence type="ECO:0000256" key="1">
    <source>
        <dbReference type="SAM" id="Coils"/>
    </source>
</evidence>